<comment type="similarity">
    <text evidence="1 8 9">Belongs to the universal ribosomal protein uL24 family.</text>
</comment>
<dbReference type="HAMAP" id="MF_01326_B">
    <property type="entry name" value="Ribosomal_uL24_B"/>
    <property type="match status" value="1"/>
</dbReference>
<evidence type="ECO:0000259" key="10">
    <source>
        <dbReference type="SMART" id="SM00739"/>
    </source>
</evidence>
<comment type="function">
    <text evidence="8">One of two assembly initiator proteins, it binds directly to the 5'-end of the 23S rRNA, where it nucleates assembly of the 50S subunit.</text>
</comment>
<dbReference type="CDD" id="cd06089">
    <property type="entry name" value="KOW_RPL26"/>
    <property type="match status" value="1"/>
</dbReference>
<comment type="subunit">
    <text evidence="8">Part of the 50S ribosomal subunit.</text>
</comment>
<dbReference type="GO" id="GO:1990904">
    <property type="term" value="C:ribonucleoprotein complex"/>
    <property type="evidence" value="ECO:0007669"/>
    <property type="project" value="UniProtKB-KW"/>
</dbReference>
<dbReference type="PROSITE" id="PS01108">
    <property type="entry name" value="RIBOSOMAL_L24"/>
    <property type="match status" value="1"/>
</dbReference>
<evidence type="ECO:0000256" key="3">
    <source>
        <dbReference type="ARBA" id="ARBA00022884"/>
    </source>
</evidence>
<dbReference type="EMBL" id="MTBO01000005">
    <property type="protein sequence ID" value="OSI18055.1"/>
    <property type="molecule type" value="Genomic_DNA"/>
</dbReference>
<dbReference type="NCBIfam" id="TIGR01079">
    <property type="entry name" value="rplX_bact"/>
    <property type="match status" value="1"/>
</dbReference>
<dbReference type="InterPro" id="IPR005825">
    <property type="entry name" value="Ribosomal_uL24_CS"/>
</dbReference>
<evidence type="ECO:0000256" key="5">
    <source>
        <dbReference type="ARBA" id="ARBA00023274"/>
    </source>
</evidence>
<dbReference type="PANTHER" id="PTHR12903">
    <property type="entry name" value="MITOCHONDRIAL RIBOSOMAL PROTEIN L24"/>
    <property type="match status" value="1"/>
</dbReference>
<protein>
    <recommendedName>
        <fullName evidence="6 8">Large ribosomal subunit protein uL24</fullName>
    </recommendedName>
</protein>
<dbReference type="InterPro" id="IPR003256">
    <property type="entry name" value="Ribosomal_uL24"/>
</dbReference>
<dbReference type="InterPro" id="IPR014722">
    <property type="entry name" value="Rib_uL2_dom2"/>
</dbReference>
<comment type="function">
    <text evidence="7 8">One of the proteins that surrounds the polypeptide exit tunnel on the outside of the subunit.</text>
</comment>
<dbReference type="InterPro" id="IPR005824">
    <property type="entry name" value="KOW"/>
</dbReference>
<comment type="caution">
    <text evidence="11">The sequence shown here is derived from an EMBL/GenBank/DDBJ whole genome shotgun (WGS) entry which is preliminary data.</text>
</comment>
<evidence type="ECO:0000256" key="1">
    <source>
        <dbReference type="ARBA" id="ARBA00010618"/>
    </source>
</evidence>
<evidence type="ECO:0000256" key="4">
    <source>
        <dbReference type="ARBA" id="ARBA00022980"/>
    </source>
</evidence>
<evidence type="ECO:0000256" key="7">
    <source>
        <dbReference type="ARBA" id="ARBA00058688"/>
    </source>
</evidence>
<dbReference type="FunFam" id="2.30.30.30:FF:000004">
    <property type="entry name" value="50S ribosomal protein L24"/>
    <property type="match status" value="1"/>
</dbReference>
<evidence type="ECO:0000313" key="12">
    <source>
        <dbReference type="Proteomes" id="UP000193118"/>
    </source>
</evidence>
<evidence type="ECO:0000256" key="2">
    <source>
        <dbReference type="ARBA" id="ARBA00022730"/>
    </source>
</evidence>
<dbReference type="GeneID" id="94582048"/>
<evidence type="ECO:0000256" key="6">
    <source>
        <dbReference type="ARBA" id="ARBA00035206"/>
    </source>
</evidence>
<dbReference type="GO" id="GO:0003735">
    <property type="term" value="F:structural constituent of ribosome"/>
    <property type="evidence" value="ECO:0007669"/>
    <property type="project" value="InterPro"/>
</dbReference>
<feature type="domain" description="KOW" evidence="10">
    <location>
        <begin position="3"/>
        <end position="30"/>
    </location>
</feature>
<sequence>MNKIIKGDKVIVIAGKDKGKQGQVVKVLGDKVVVEGVNVAKRHQKPNPMRGIEGGIIVKNMPLAISNVAILNPETNKADRVGIKLVESDGKVKRVRFFKSNGSIIGA</sequence>
<reference evidence="12" key="1">
    <citation type="submission" date="2017-01" db="EMBL/GenBank/DDBJ databases">
        <authorList>
            <person name="Wolfgang W.J."/>
            <person name="Cole J."/>
            <person name="Wroblewski D."/>
            <person name="Mcginnis J."/>
            <person name="Musser K.A."/>
        </authorList>
    </citation>
    <scope>NUCLEOTIDE SEQUENCE [LARGE SCALE GENOMIC DNA]</scope>
    <source>
        <strain evidence="12">DSM 19151</strain>
    </source>
</reference>
<evidence type="ECO:0000313" key="11">
    <source>
        <dbReference type="EMBL" id="OSI18055.1"/>
    </source>
</evidence>
<dbReference type="InterPro" id="IPR041988">
    <property type="entry name" value="Ribosomal_uL24_KOW"/>
</dbReference>
<dbReference type="Gene3D" id="2.30.30.30">
    <property type="match status" value="1"/>
</dbReference>
<dbReference type="InterPro" id="IPR008991">
    <property type="entry name" value="Translation_prot_SH3-like_sf"/>
</dbReference>
<gene>
    <name evidence="8" type="primary">rplX</name>
    <name evidence="11" type="ORF">BWD09_03550</name>
</gene>
<dbReference type="STRING" id="194197.BWD09_03550"/>
<dbReference type="GO" id="GO:0005840">
    <property type="term" value="C:ribosome"/>
    <property type="evidence" value="ECO:0007669"/>
    <property type="project" value="UniProtKB-KW"/>
</dbReference>
<dbReference type="InterPro" id="IPR057264">
    <property type="entry name" value="Ribosomal_uL24_C"/>
</dbReference>
<dbReference type="Pfam" id="PF17136">
    <property type="entry name" value="ribosomal_L24"/>
    <property type="match status" value="1"/>
</dbReference>
<organism evidence="11 12">
    <name type="scientific">Neisseria dentiae</name>
    <dbReference type="NCBI Taxonomy" id="194197"/>
    <lineage>
        <taxon>Bacteria</taxon>
        <taxon>Pseudomonadati</taxon>
        <taxon>Pseudomonadota</taxon>
        <taxon>Betaproteobacteria</taxon>
        <taxon>Neisseriales</taxon>
        <taxon>Neisseriaceae</taxon>
        <taxon>Neisseria</taxon>
    </lineage>
</organism>
<dbReference type="SUPFAM" id="SSF50104">
    <property type="entry name" value="Translation proteins SH3-like domain"/>
    <property type="match status" value="1"/>
</dbReference>
<dbReference type="GO" id="GO:0019843">
    <property type="term" value="F:rRNA binding"/>
    <property type="evidence" value="ECO:0007669"/>
    <property type="project" value="UniProtKB-UniRule"/>
</dbReference>
<keyword evidence="2 8" id="KW-0699">rRNA-binding</keyword>
<keyword evidence="5 8" id="KW-0687">Ribonucleoprotein</keyword>
<dbReference type="GO" id="GO:0006412">
    <property type="term" value="P:translation"/>
    <property type="evidence" value="ECO:0007669"/>
    <property type="project" value="UniProtKB-UniRule"/>
</dbReference>
<keyword evidence="12" id="KW-1185">Reference proteome</keyword>
<dbReference type="Pfam" id="PF00467">
    <property type="entry name" value="KOW"/>
    <property type="match status" value="1"/>
</dbReference>
<dbReference type="RefSeq" id="WP_085365359.1">
    <property type="nucleotide sequence ID" value="NZ_CAUJPZ010000007.1"/>
</dbReference>
<dbReference type="AlphaFoldDB" id="A0A1X3DE43"/>
<dbReference type="SMART" id="SM00739">
    <property type="entry name" value="KOW"/>
    <property type="match status" value="1"/>
</dbReference>
<keyword evidence="3 8" id="KW-0694">RNA-binding</keyword>
<proteinExistence type="inferred from homology"/>
<accession>A0A1X3DE43</accession>
<keyword evidence="4 8" id="KW-0689">Ribosomal protein</keyword>
<evidence type="ECO:0000256" key="9">
    <source>
        <dbReference type="RuleBase" id="RU003477"/>
    </source>
</evidence>
<name>A0A1X3DE43_9NEIS</name>
<dbReference type="OrthoDB" id="9807419at2"/>
<evidence type="ECO:0000256" key="8">
    <source>
        <dbReference type="HAMAP-Rule" id="MF_01326"/>
    </source>
</evidence>
<dbReference type="Proteomes" id="UP000193118">
    <property type="component" value="Unassembled WGS sequence"/>
</dbReference>